<dbReference type="EMBL" id="BPQH01000012">
    <property type="protein sequence ID" value="GJD51239.1"/>
    <property type="molecule type" value="Genomic_DNA"/>
</dbReference>
<evidence type="ECO:0000313" key="3">
    <source>
        <dbReference type="EMBL" id="GJD51239.1"/>
    </source>
</evidence>
<accession>A0ABQ4R1B4</accession>
<dbReference type="SUPFAM" id="SSF53300">
    <property type="entry name" value="vWA-like"/>
    <property type="match status" value="1"/>
</dbReference>
<dbReference type="PROSITE" id="PS50234">
    <property type="entry name" value="VWFA"/>
    <property type="match status" value="1"/>
</dbReference>
<dbReference type="RefSeq" id="WP_238313687.1">
    <property type="nucleotide sequence ID" value="NZ_BPQH01000012.1"/>
</dbReference>
<dbReference type="InterPro" id="IPR002035">
    <property type="entry name" value="VWF_A"/>
</dbReference>
<name>A0ABQ4R1B4_9HYPH</name>
<dbReference type="PANTHER" id="PTHR41248">
    <property type="entry name" value="NORD PROTEIN"/>
    <property type="match status" value="1"/>
</dbReference>
<dbReference type="InterPro" id="IPR036465">
    <property type="entry name" value="vWFA_dom_sf"/>
</dbReference>
<feature type="region of interest" description="Disordered" evidence="1">
    <location>
        <begin position="214"/>
        <end position="236"/>
    </location>
</feature>
<evidence type="ECO:0000313" key="4">
    <source>
        <dbReference type="Proteomes" id="UP001055167"/>
    </source>
</evidence>
<feature type="domain" description="VWFA" evidence="2">
    <location>
        <begin position="347"/>
        <end position="533"/>
    </location>
</feature>
<keyword evidence="4" id="KW-1185">Reference proteome</keyword>
<dbReference type="SMART" id="SM00327">
    <property type="entry name" value="VWA"/>
    <property type="match status" value="1"/>
</dbReference>
<organism evidence="3 4">
    <name type="scientific">Methylobacterium crusticola</name>
    <dbReference type="NCBI Taxonomy" id="1697972"/>
    <lineage>
        <taxon>Bacteria</taxon>
        <taxon>Pseudomonadati</taxon>
        <taxon>Pseudomonadota</taxon>
        <taxon>Alphaproteobacteria</taxon>
        <taxon>Hyphomicrobiales</taxon>
        <taxon>Methylobacteriaceae</taxon>
        <taxon>Methylobacterium</taxon>
    </lineage>
</organism>
<dbReference type="Gene3D" id="3.40.50.410">
    <property type="entry name" value="von Willebrand factor, type A domain"/>
    <property type="match status" value="1"/>
</dbReference>
<dbReference type="Proteomes" id="UP001055167">
    <property type="component" value="Unassembled WGS sequence"/>
</dbReference>
<sequence length="533" mass="56043">MSGVGARRRAATLRALWGLGTPLATLPPPGPGDPPQRPSFDEAGLRLPHGPAPAHRRDDRLAEASLAHLGAHRVYGGGRFPVGRLRPVQVAMVSLFEDARVEALALAAHPGLGALWRPFHRAGPHEARTAPGLMARLARALADPAYADPDPFVARGLALFGSDPVAWADPGLSRRLGDRLGNDLGQMRLPFSARSPVPEPAYRDDHSGLWEQEPATAAPRSDASPGEAAAAARPRACTVQDVPRLTGRAWRYPEWDHRIGRVRPAWVTVREESAPAAPPGAGPPADPRLGAALSALRPRRPTRLRRRTEGDAFDLAACIDAQAALRARRSPDPRVYERTLRRAEAAPVLLLVDASQSTADPLPGSAEPVLAAERRAAGLLAAALADLGIPFAVQAFRSAGRHDARIRPIKDWSDGPGLVAPRLAALTPGGSTRLGAAIRHAGGAIPAGPGLVLVLTDGEPADIDVHDPAYLVEDARAACLALARRGVRVFGIGIGTGRDRRFARMFPPGNAVAATGAGDLAGRLLRLAAAAQA</sequence>
<dbReference type="InterPro" id="IPR051928">
    <property type="entry name" value="NorD/CobT"/>
</dbReference>
<reference evidence="3" key="2">
    <citation type="submission" date="2021-08" db="EMBL/GenBank/DDBJ databases">
        <authorList>
            <person name="Tani A."/>
            <person name="Ola A."/>
            <person name="Ogura Y."/>
            <person name="Katsura K."/>
            <person name="Hayashi T."/>
        </authorList>
    </citation>
    <scope>NUCLEOTIDE SEQUENCE</scope>
    <source>
        <strain evidence="3">KCTC 52305</strain>
    </source>
</reference>
<feature type="region of interest" description="Disordered" evidence="1">
    <location>
        <begin position="21"/>
        <end position="56"/>
    </location>
</feature>
<feature type="compositionally biased region" description="Pro residues" evidence="1">
    <location>
        <begin position="25"/>
        <end position="37"/>
    </location>
</feature>
<gene>
    <name evidence="3" type="ORF">OPKNFCMD_3991</name>
</gene>
<reference evidence="3" key="1">
    <citation type="journal article" date="2021" name="Front. Microbiol.">
        <title>Comprehensive Comparative Genomics and Phenotyping of Methylobacterium Species.</title>
        <authorList>
            <person name="Alessa O."/>
            <person name="Ogura Y."/>
            <person name="Fujitani Y."/>
            <person name="Takami H."/>
            <person name="Hayashi T."/>
            <person name="Sahin N."/>
            <person name="Tani A."/>
        </authorList>
    </citation>
    <scope>NUCLEOTIDE SEQUENCE</scope>
    <source>
        <strain evidence="3">KCTC 52305</strain>
    </source>
</reference>
<evidence type="ECO:0000256" key="1">
    <source>
        <dbReference type="SAM" id="MobiDB-lite"/>
    </source>
</evidence>
<protein>
    <recommendedName>
        <fullName evidence="2">VWFA domain-containing protein</fullName>
    </recommendedName>
</protein>
<evidence type="ECO:0000259" key="2">
    <source>
        <dbReference type="PROSITE" id="PS50234"/>
    </source>
</evidence>
<dbReference type="PANTHER" id="PTHR41248:SF1">
    <property type="entry name" value="NORD PROTEIN"/>
    <property type="match status" value="1"/>
</dbReference>
<comment type="caution">
    <text evidence="3">The sequence shown here is derived from an EMBL/GenBank/DDBJ whole genome shotgun (WGS) entry which is preliminary data.</text>
</comment>
<proteinExistence type="predicted"/>